<dbReference type="RefSeq" id="WP_114455157.1">
    <property type="nucleotide sequence ID" value="NZ_QPJC01000027.1"/>
</dbReference>
<dbReference type="OrthoDB" id="3691742at2"/>
<protein>
    <submittedName>
        <fullName evidence="1">Uncharacterized protein</fullName>
    </submittedName>
</protein>
<comment type="caution">
    <text evidence="1">The sequence shown here is derived from an EMBL/GenBank/DDBJ whole genome shotgun (WGS) entry which is preliminary data.</text>
</comment>
<reference evidence="1 2" key="1">
    <citation type="submission" date="2018-07" db="EMBL/GenBank/DDBJ databases">
        <title>Genomic Encyclopedia of Type Strains, Phase III (KMG-III): the genomes of soil and plant-associated and newly described type strains.</title>
        <authorList>
            <person name="Whitman W."/>
        </authorList>
    </citation>
    <scope>NUCLEOTIDE SEQUENCE [LARGE SCALE GENOMIC DNA]</scope>
    <source>
        <strain evidence="1 2">CECT 8575</strain>
    </source>
</reference>
<organism evidence="1 2">
    <name type="scientific">Halopolyspora algeriensis</name>
    <dbReference type="NCBI Taxonomy" id="1500506"/>
    <lineage>
        <taxon>Bacteria</taxon>
        <taxon>Bacillati</taxon>
        <taxon>Actinomycetota</taxon>
        <taxon>Actinomycetes</taxon>
        <taxon>Actinomycetes incertae sedis</taxon>
        <taxon>Halopolyspora</taxon>
    </lineage>
</organism>
<evidence type="ECO:0000313" key="1">
    <source>
        <dbReference type="EMBL" id="RCW37488.1"/>
    </source>
</evidence>
<dbReference type="Proteomes" id="UP000253495">
    <property type="component" value="Unassembled WGS sequence"/>
</dbReference>
<sequence length="108" mass="12055">MSAQTQVTELTMRTLLYAVPLSHADLRDASLRQLATYVGRVAARMPEKDLRDLERGMTRLVDNGGPQFEPQRYALVVSRVAALKPMIPVLLHGLVHPIEAQPDALWPN</sequence>
<proteinExistence type="predicted"/>
<keyword evidence="2" id="KW-1185">Reference proteome</keyword>
<gene>
    <name evidence="1" type="ORF">DFQ14_1275</name>
</gene>
<evidence type="ECO:0000313" key="2">
    <source>
        <dbReference type="Proteomes" id="UP000253495"/>
    </source>
</evidence>
<accession>A0A368V8P1</accession>
<dbReference type="EMBL" id="QPJC01000027">
    <property type="protein sequence ID" value="RCW37488.1"/>
    <property type="molecule type" value="Genomic_DNA"/>
</dbReference>
<name>A0A368V8P1_9ACTN</name>
<dbReference type="AlphaFoldDB" id="A0A368V8P1"/>